<dbReference type="GO" id="GO:0003887">
    <property type="term" value="F:DNA-directed DNA polymerase activity"/>
    <property type="evidence" value="ECO:0007669"/>
    <property type="project" value="UniProtKB-EC"/>
</dbReference>
<dbReference type="CDD" id="cd04485">
    <property type="entry name" value="DnaE_OBF"/>
    <property type="match status" value="1"/>
</dbReference>
<comment type="caution">
    <text evidence="2">The sequence shown here is derived from an EMBL/GenBank/DDBJ whole genome shotgun (WGS) entry which is preliminary data.</text>
</comment>
<feature type="compositionally biased region" description="Polar residues" evidence="1">
    <location>
        <begin position="80"/>
        <end position="96"/>
    </location>
</feature>
<keyword evidence="2" id="KW-0808">Transferase</keyword>
<dbReference type="EMBL" id="JACHJL010000039">
    <property type="protein sequence ID" value="MBB5940289.1"/>
    <property type="molecule type" value="Genomic_DNA"/>
</dbReference>
<keyword evidence="3" id="KW-1185">Reference proteome</keyword>
<protein>
    <submittedName>
        <fullName evidence="2">Error-prone DNA polymerase</fullName>
        <ecNumber evidence="2">2.7.7.7</ecNumber>
    </submittedName>
</protein>
<dbReference type="AlphaFoldDB" id="A0A7W9V3U1"/>
<evidence type="ECO:0000256" key="1">
    <source>
        <dbReference type="SAM" id="MobiDB-lite"/>
    </source>
</evidence>
<reference evidence="2 3" key="1">
    <citation type="submission" date="2020-08" db="EMBL/GenBank/DDBJ databases">
        <title>Genomic Encyclopedia of Type Strains, Phase III (KMG-III): the genomes of soil and plant-associated and newly described type strains.</title>
        <authorList>
            <person name="Whitman W."/>
        </authorList>
    </citation>
    <scope>NUCLEOTIDE SEQUENCE [LARGE SCALE GENOMIC DNA]</scope>
    <source>
        <strain evidence="2 3">CECT 8305</strain>
    </source>
</reference>
<keyword evidence="2" id="KW-0548">Nucleotidyltransferase</keyword>
<name>A0A7W9V3U1_9ACTN</name>
<dbReference type="Proteomes" id="UP000588098">
    <property type="component" value="Unassembled WGS sequence"/>
</dbReference>
<evidence type="ECO:0000313" key="3">
    <source>
        <dbReference type="Proteomes" id="UP000588098"/>
    </source>
</evidence>
<proteinExistence type="predicted"/>
<dbReference type="EC" id="2.7.7.7" evidence="2"/>
<feature type="region of interest" description="Disordered" evidence="1">
    <location>
        <begin position="79"/>
        <end position="101"/>
    </location>
</feature>
<organism evidence="2 3">
    <name type="scientific">Streptomyces zagrosensis</name>
    <dbReference type="NCBI Taxonomy" id="1042984"/>
    <lineage>
        <taxon>Bacteria</taxon>
        <taxon>Bacillati</taxon>
        <taxon>Actinomycetota</taxon>
        <taxon>Actinomycetes</taxon>
        <taxon>Kitasatosporales</taxon>
        <taxon>Streptomycetaceae</taxon>
        <taxon>Streptomyces</taxon>
    </lineage>
</organism>
<evidence type="ECO:0000313" key="2">
    <source>
        <dbReference type="EMBL" id="MBB5940289.1"/>
    </source>
</evidence>
<sequence>MIFASLEDGSGLVDVAFFEDSHDQCAHTVFHAGLLLVRSTVQRRGPRRTVVGSMVWDLDELAAARRDHGPEAALRILGQRTPQPTPAQVPQRTLANGTAGARLHPYADLEPAGTRSADLKALGYTSLGSPHL</sequence>
<accession>A0A7W9V3U1</accession>
<gene>
    <name evidence="2" type="ORF">FHS42_007387</name>
</gene>